<dbReference type="CDD" id="cd07715">
    <property type="entry name" value="TaR3-like_MBL-fold"/>
    <property type="match status" value="1"/>
</dbReference>
<reference evidence="4 5" key="1">
    <citation type="submission" date="2017-06" db="EMBL/GenBank/DDBJ databases">
        <authorList>
            <person name="Kim H.J."/>
            <person name="Triplett B.A."/>
        </authorList>
    </citation>
    <scope>NUCLEOTIDE SEQUENCE [LARGE SCALE GENOMIC DNA]</scope>
    <source>
        <strain evidence="4 5">CGMCC 4.2132</strain>
    </source>
</reference>
<name>A0A239LBW3_9ACTN</name>
<evidence type="ECO:0000256" key="1">
    <source>
        <dbReference type="ARBA" id="ARBA00022759"/>
    </source>
</evidence>
<dbReference type="PANTHER" id="PTHR46018:SF2">
    <property type="entry name" value="ZINC PHOSPHODIESTERASE ELAC PROTEIN 1"/>
    <property type="match status" value="1"/>
</dbReference>
<dbReference type="Pfam" id="PF12706">
    <property type="entry name" value="Lactamase_B_2"/>
    <property type="match status" value="1"/>
</dbReference>
<evidence type="ECO:0000259" key="3">
    <source>
        <dbReference type="Pfam" id="PF12706"/>
    </source>
</evidence>
<dbReference type="GO" id="GO:0042781">
    <property type="term" value="F:3'-tRNA processing endoribonuclease activity"/>
    <property type="evidence" value="ECO:0007669"/>
    <property type="project" value="TreeGrafter"/>
</dbReference>
<dbReference type="InterPro" id="IPR001279">
    <property type="entry name" value="Metallo-B-lactamas"/>
</dbReference>
<dbReference type="SUPFAM" id="SSF56281">
    <property type="entry name" value="Metallo-hydrolase/oxidoreductase"/>
    <property type="match status" value="1"/>
</dbReference>
<gene>
    <name evidence="4" type="ORF">SAMN05216276_103182</name>
</gene>
<dbReference type="AlphaFoldDB" id="A0A239LBW3"/>
<dbReference type="Gene3D" id="3.60.15.10">
    <property type="entry name" value="Ribonuclease Z/Hydroxyacylglutathione hydrolase-like"/>
    <property type="match status" value="1"/>
</dbReference>
<feature type="compositionally biased region" description="Low complexity" evidence="2">
    <location>
        <begin position="107"/>
        <end position="125"/>
    </location>
</feature>
<feature type="region of interest" description="Disordered" evidence="2">
    <location>
        <begin position="91"/>
        <end position="128"/>
    </location>
</feature>
<protein>
    <submittedName>
        <fullName evidence="4">Ribonuclease BN, tRNA processing enzyme</fullName>
    </submittedName>
</protein>
<dbReference type="RefSeq" id="WP_179282231.1">
    <property type="nucleotide sequence ID" value="NZ_FZOD01000031.1"/>
</dbReference>
<dbReference type="Proteomes" id="UP000198282">
    <property type="component" value="Unassembled WGS sequence"/>
</dbReference>
<keyword evidence="1" id="KW-0540">Nuclease</keyword>
<dbReference type="EMBL" id="FZOD01000031">
    <property type="protein sequence ID" value="SNT27119.1"/>
    <property type="molecule type" value="Genomic_DNA"/>
</dbReference>
<sequence>MRLVLLGVRGSTPAPGPAFVRYGGHTSCVAVLPDDSDVPALILDAGTGLRGLPDLLGGAAFRGSILLTHLHWDHLQGLPFCPSLDRPDARVDLHLPGSSSPHPPGSTSPHLSGNASSHEPSSPSPRELLARVMSPPHFPIGPDGLLGTWRFLPATTEPAVIEGFTVRRAEITHKGGITHGIRVEGDGVSVAYLPDHSPQLGSAAARELAAGVDVLLHDAQFLSAEQATADAYGHSTVADALAFADRCRARRLVLTHHAPGRTDNELDVLGKELADADRLDVEIARQGDILHVRGPGGERPPPPSAL</sequence>
<evidence type="ECO:0000256" key="2">
    <source>
        <dbReference type="SAM" id="MobiDB-lite"/>
    </source>
</evidence>
<dbReference type="InterPro" id="IPR036866">
    <property type="entry name" value="RibonucZ/Hydroxyglut_hydro"/>
</dbReference>
<evidence type="ECO:0000313" key="5">
    <source>
        <dbReference type="Proteomes" id="UP000198282"/>
    </source>
</evidence>
<accession>A0A239LBW3</accession>
<proteinExistence type="predicted"/>
<dbReference type="PANTHER" id="PTHR46018">
    <property type="entry name" value="ZINC PHOSPHODIESTERASE ELAC PROTEIN 1"/>
    <property type="match status" value="1"/>
</dbReference>
<feature type="domain" description="Metallo-beta-lactamase" evidence="3">
    <location>
        <begin position="158"/>
        <end position="257"/>
    </location>
</feature>
<keyword evidence="1" id="KW-0255">Endonuclease</keyword>
<keyword evidence="1" id="KW-0378">Hydrolase</keyword>
<evidence type="ECO:0000313" key="4">
    <source>
        <dbReference type="EMBL" id="SNT27119.1"/>
    </source>
</evidence>
<organism evidence="4 5">
    <name type="scientific">Streptosporangium subroseum</name>
    <dbReference type="NCBI Taxonomy" id="106412"/>
    <lineage>
        <taxon>Bacteria</taxon>
        <taxon>Bacillati</taxon>
        <taxon>Actinomycetota</taxon>
        <taxon>Actinomycetes</taxon>
        <taxon>Streptosporangiales</taxon>
        <taxon>Streptosporangiaceae</taxon>
        <taxon>Streptosporangium</taxon>
    </lineage>
</organism>
<keyword evidence="5" id="KW-1185">Reference proteome</keyword>